<accession>A0ABQ9H0Y4</accession>
<evidence type="ECO:0000313" key="2">
    <source>
        <dbReference type="EMBL" id="KAJ8877965.1"/>
    </source>
</evidence>
<name>A0ABQ9H0Y4_9NEOP</name>
<feature type="region of interest" description="Disordered" evidence="1">
    <location>
        <begin position="623"/>
        <end position="643"/>
    </location>
</feature>
<organism evidence="2 3">
    <name type="scientific">Dryococelus australis</name>
    <dbReference type="NCBI Taxonomy" id="614101"/>
    <lineage>
        <taxon>Eukaryota</taxon>
        <taxon>Metazoa</taxon>
        <taxon>Ecdysozoa</taxon>
        <taxon>Arthropoda</taxon>
        <taxon>Hexapoda</taxon>
        <taxon>Insecta</taxon>
        <taxon>Pterygota</taxon>
        <taxon>Neoptera</taxon>
        <taxon>Polyneoptera</taxon>
        <taxon>Phasmatodea</taxon>
        <taxon>Verophasmatodea</taxon>
        <taxon>Anareolatae</taxon>
        <taxon>Phasmatidae</taxon>
        <taxon>Eurycanthinae</taxon>
        <taxon>Dryococelus</taxon>
    </lineage>
</organism>
<dbReference type="EMBL" id="JARBHB010000008">
    <property type="protein sequence ID" value="KAJ8877965.1"/>
    <property type="molecule type" value="Genomic_DNA"/>
</dbReference>
<evidence type="ECO:0008006" key="4">
    <source>
        <dbReference type="Google" id="ProtNLM"/>
    </source>
</evidence>
<proteinExistence type="predicted"/>
<reference evidence="2 3" key="1">
    <citation type="submission" date="2023-02" db="EMBL/GenBank/DDBJ databases">
        <title>LHISI_Scaffold_Assembly.</title>
        <authorList>
            <person name="Stuart O.P."/>
            <person name="Cleave R."/>
            <person name="Magrath M.J.L."/>
            <person name="Mikheyev A.S."/>
        </authorList>
    </citation>
    <scope>NUCLEOTIDE SEQUENCE [LARGE SCALE GENOMIC DNA]</scope>
    <source>
        <strain evidence="2">Daus_M_001</strain>
        <tissue evidence="2">Leg muscle</tissue>
    </source>
</reference>
<protein>
    <recommendedName>
        <fullName evidence="4">J domain-containing protein</fullName>
    </recommendedName>
</protein>
<gene>
    <name evidence="2" type="ORF">PR048_022428</name>
</gene>
<evidence type="ECO:0000313" key="3">
    <source>
        <dbReference type="Proteomes" id="UP001159363"/>
    </source>
</evidence>
<dbReference type="Proteomes" id="UP001159363">
    <property type="component" value="Chromosome 7"/>
</dbReference>
<comment type="caution">
    <text evidence="2">The sequence shown here is derived from an EMBL/GenBank/DDBJ whole genome shotgun (WGS) entry which is preliminary data.</text>
</comment>
<feature type="region of interest" description="Disordered" evidence="1">
    <location>
        <begin position="37"/>
        <end position="82"/>
    </location>
</feature>
<evidence type="ECO:0000256" key="1">
    <source>
        <dbReference type="SAM" id="MobiDB-lite"/>
    </source>
</evidence>
<sequence>MIFAPLISGIPGQALLGWRHVVMMTYKEGEGSLKISRAAQPRGAHSCRPTGPPSGREAWRSSNASPSMRGRTPLAPYRAGRGSLDSPGTATCQDLARAPRLHSLPCFMLISLHAANYRLRKIDITMFKIFVKGEKKKRSIGPRRVKERRAIAEGAGGVMGVWPTASGAGHGNFAPPCVISVIIVITAATISERKRGCSGVGIARLLWERGNFPLRGETNQTQGSFLQSRAATSKKQPFFVCILWLGIYFSDSSPAQSYEDTHLHRRQPEKLDGETLTFAQDLFMICANSGQYLSRVMPESTITVFHSPLTKANRVQSSAGSQDFCKWESRRTMPLVGGFSRGSPVSPAPSFRPRAILISITLIGSQDLDAKSRPNLFTLSLTHSFRWDFIITNTILRLNQTTTNLAAFAFTSLRDVRSSSASHSNASYRLQKPIKEFVLITRRLQIVLGDPTRSAGASQGSSSVSTEVEEFNTIHVSFSRQRRLVLFGRGWRLEPDHAFGEPSRVSAHRGNKEESGISCDRVKSGKCQGIFTWVRRENLYNLLLLKKVLYTLEPASFLRWLLYNCEATPFLTELHVIGAHSCEAFIYRPRITQGVSNKVWSNDRHVAKAHVFGIRTQSLTHPRSVTHQPTAATGGRPEGPPQPGQAFKFTVGESCDRIKEEFNFLQAQYHKPSCHLLSYKEACNEMLKENELQWICDECREPAFVARATFSTLACDWLMARRDVSLCRGYRSTLSRLTRTRCQDPPNALHASSAPGISCLLFSINKMMGHRMNSHGYTHDDENSARSGVCLLGACVSVALISQCLRALKSAHLTVNNLWDYSGRVQNGQLARSALAANEAVRSQSKP</sequence>
<keyword evidence="3" id="KW-1185">Reference proteome</keyword>